<dbReference type="Proteomes" id="UP000241818">
    <property type="component" value="Unassembled WGS sequence"/>
</dbReference>
<keyword evidence="1" id="KW-0812">Transmembrane</keyword>
<reference evidence="2 3" key="1">
    <citation type="journal article" date="2018" name="New Phytol.">
        <title>Comparative genomics and transcriptomics depict ericoid mycorrhizal fungi as versatile saprotrophs and plant mutualists.</title>
        <authorList>
            <person name="Martino E."/>
            <person name="Morin E."/>
            <person name="Grelet G.A."/>
            <person name="Kuo A."/>
            <person name="Kohler A."/>
            <person name="Daghino S."/>
            <person name="Barry K.W."/>
            <person name="Cichocki N."/>
            <person name="Clum A."/>
            <person name="Dockter R.B."/>
            <person name="Hainaut M."/>
            <person name="Kuo R.C."/>
            <person name="LaButti K."/>
            <person name="Lindahl B.D."/>
            <person name="Lindquist E.A."/>
            <person name="Lipzen A."/>
            <person name="Khouja H.R."/>
            <person name="Magnuson J."/>
            <person name="Murat C."/>
            <person name="Ohm R.A."/>
            <person name="Singer S.W."/>
            <person name="Spatafora J.W."/>
            <person name="Wang M."/>
            <person name="Veneault-Fourrey C."/>
            <person name="Henrissat B."/>
            <person name="Grigoriev I.V."/>
            <person name="Martin F.M."/>
            <person name="Perotto S."/>
        </authorList>
    </citation>
    <scope>NUCLEOTIDE SEQUENCE [LARGE SCALE GENOMIC DNA]</scope>
    <source>
        <strain evidence="2 3">ATCC 22711</strain>
    </source>
</reference>
<name>A0A2T3BG32_AMORE</name>
<evidence type="ECO:0000256" key="1">
    <source>
        <dbReference type="SAM" id="Phobius"/>
    </source>
</evidence>
<dbReference type="EMBL" id="KZ679006">
    <property type="protein sequence ID" value="PSS28334.1"/>
    <property type="molecule type" value="Genomic_DNA"/>
</dbReference>
<keyword evidence="1" id="KW-1133">Transmembrane helix</keyword>
<sequence>MSENSTIPYNLQTHCSQPNTTLLLSTPNITHDAISNHIPSIDIIPSTYLNMTSSSSSSSPQVLTSDGYYSLNDYYTFLSEEEGNLDIDTTTTTAQASCIHRTAPVGVQGKCFDGKQSEVKKSEASTSLWRRGKKKKKKTVSAALLIALGVAGLVMG</sequence>
<dbReference type="GeneID" id="36571358"/>
<proteinExistence type="predicted"/>
<keyword evidence="3" id="KW-1185">Reference proteome</keyword>
<gene>
    <name evidence="2" type="ORF">M430DRAFT_15551</name>
</gene>
<dbReference type="RefSeq" id="XP_024725859.1">
    <property type="nucleotide sequence ID" value="XM_024863277.1"/>
</dbReference>
<organism evidence="2 3">
    <name type="scientific">Amorphotheca resinae ATCC 22711</name>
    <dbReference type="NCBI Taxonomy" id="857342"/>
    <lineage>
        <taxon>Eukaryota</taxon>
        <taxon>Fungi</taxon>
        <taxon>Dikarya</taxon>
        <taxon>Ascomycota</taxon>
        <taxon>Pezizomycotina</taxon>
        <taxon>Leotiomycetes</taxon>
        <taxon>Helotiales</taxon>
        <taxon>Amorphothecaceae</taxon>
        <taxon>Amorphotheca</taxon>
    </lineage>
</organism>
<protein>
    <submittedName>
        <fullName evidence="2">Uncharacterized protein</fullName>
    </submittedName>
</protein>
<evidence type="ECO:0000313" key="2">
    <source>
        <dbReference type="EMBL" id="PSS28334.1"/>
    </source>
</evidence>
<feature type="transmembrane region" description="Helical" evidence="1">
    <location>
        <begin position="139"/>
        <end position="155"/>
    </location>
</feature>
<dbReference type="AlphaFoldDB" id="A0A2T3BG32"/>
<evidence type="ECO:0000313" key="3">
    <source>
        <dbReference type="Proteomes" id="UP000241818"/>
    </source>
</evidence>
<accession>A0A2T3BG32</accession>
<keyword evidence="1" id="KW-0472">Membrane</keyword>
<dbReference type="InParanoid" id="A0A2T3BG32"/>